<dbReference type="Gene3D" id="3.30.428.10">
    <property type="entry name" value="HIT-like"/>
    <property type="match status" value="1"/>
</dbReference>
<gene>
    <name evidence="5" type="ORF">RJ640_012840</name>
</gene>
<keyword evidence="1" id="KW-0547">Nucleotide-binding</keyword>
<evidence type="ECO:0000256" key="3">
    <source>
        <dbReference type="PROSITE-ProRule" id="PRU00464"/>
    </source>
</evidence>
<dbReference type="SUPFAM" id="SSF54197">
    <property type="entry name" value="HIT-like"/>
    <property type="match status" value="1"/>
</dbReference>
<feature type="domain" description="HIT" evidence="4">
    <location>
        <begin position="22"/>
        <end position="146"/>
    </location>
</feature>
<dbReference type="AlphaFoldDB" id="A0AA88QUC2"/>
<dbReference type="PROSITE" id="PS51084">
    <property type="entry name" value="HIT_2"/>
    <property type="match status" value="1"/>
</dbReference>
<protein>
    <recommendedName>
        <fullName evidence="4">HIT domain-containing protein</fullName>
    </recommendedName>
</protein>
<dbReference type="GO" id="GO:0047627">
    <property type="term" value="F:adenylylsulfatase activity"/>
    <property type="evidence" value="ECO:0007669"/>
    <property type="project" value="UniProtKB-ARBA"/>
</dbReference>
<dbReference type="InterPro" id="IPR036265">
    <property type="entry name" value="HIT-like_sf"/>
</dbReference>
<evidence type="ECO:0000256" key="1">
    <source>
        <dbReference type="ARBA" id="ARBA00022741"/>
    </source>
</evidence>
<feature type="short sequence motif" description="Histidine triad motif" evidence="3">
    <location>
        <begin position="127"/>
        <end position="131"/>
    </location>
</feature>
<evidence type="ECO:0000256" key="2">
    <source>
        <dbReference type="ARBA" id="ARBA00022801"/>
    </source>
</evidence>
<keyword evidence="2" id="KW-0378">Hydrolase</keyword>
<proteinExistence type="predicted"/>
<evidence type="ECO:0000259" key="4">
    <source>
        <dbReference type="PROSITE" id="PS51084"/>
    </source>
</evidence>
<dbReference type="InterPro" id="IPR011146">
    <property type="entry name" value="HIT-like"/>
</dbReference>
<dbReference type="GO" id="GO:0000166">
    <property type="term" value="F:nucleotide binding"/>
    <property type="evidence" value="ECO:0007669"/>
    <property type="project" value="UniProtKB-KW"/>
</dbReference>
<accession>A0AA88QUC2</accession>
<sequence>MTIPVSKRGLNLMAGGASSPCIFCEIARSSSTSTTLLHAVRSLSFLHCKHDDKVVAFQDIKPSAFRHYLVIPVEHIATVKDLKRRTEDVSLVNHMLDVGQTLLNRDAPQSEQYRFGFHQPPFNSVNHLHLHCLALPFIPKWKHMKYLSLGPLGGFIEAEKLLEKIKPL</sequence>
<evidence type="ECO:0000313" key="5">
    <source>
        <dbReference type="EMBL" id="KAK2969440.1"/>
    </source>
</evidence>
<dbReference type="PANTHER" id="PTHR12486">
    <property type="entry name" value="APRATAXIN-RELATED"/>
    <property type="match status" value="1"/>
</dbReference>
<evidence type="ECO:0000313" key="6">
    <source>
        <dbReference type="Proteomes" id="UP001187471"/>
    </source>
</evidence>
<dbReference type="Proteomes" id="UP001187471">
    <property type="component" value="Unassembled WGS sequence"/>
</dbReference>
<dbReference type="Pfam" id="PF11969">
    <property type="entry name" value="DcpS_C"/>
    <property type="match status" value="1"/>
</dbReference>
<organism evidence="5 6">
    <name type="scientific">Escallonia rubra</name>
    <dbReference type="NCBI Taxonomy" id="112253"/>
    <lineage>
        <taxon>Eukaryota</taxon>
        <taxon>Viridiplantae</taxon>
        <taxon>Streptophyta</taxon>
        <taxon>Embryophyta</taxon>
        <taxon>Tracheophyta</taxon>
        <taxon>Spermatophyta</taxon>
        <taxon>Magnoliopsida</taxon>
        <taxon>eudicotyledons</taxon>
        <taxon>Gunneridae</taxon>
        <taxon>Pentapetalae</taxon>
        <taxon>asterids</taxon>
        <taxon>campanulids</taxon>
        <taxon>Escalloniales</taxon>
        <taxon>Escalloniaceae</taxon>
        <taxon>Escallonia</taxon>
    </lineage>
</organism>
<dbReference type="EMBL" id="JAVXUO010002816">
    <property type="protein sequence ID" value="KAK2969440.1"/>
    <property type="molecule type" value="Genomic_DNA"/>
</dbReference>
<comment type="caution">
    <text evidence="5">The sequence shown here is derived from an EMBL/GenBank/DDBJ whole genome shotgun (WGS) entry which is preliminary data.</text>
</comment>
<dbReference type="PANTHER" id="PTHR12486:SF5">
    <property type="entry name" value="ADENOSINE 5'-MONOPHOSPHORAMIDASE HINT3"/>
    <property type="match status" value="1"/>
</dbReference>
<name>A0AA88QUC2_9ASTE</name>
<reference evidence="5" key="1">
    <citation type="submission" date="2022-12" db="EMBL/GenBank/DDBJ databases">
        <title>Draft genome assemblies for two species of Escallonia (Escalloniales).</title>
        <authorList>
            <person name="Chanderbali A."/>
            <person name="Dervinis C."/>
            <person name="Anghel I."/>
            <person name="Soltis D."/>
            <person name="Soltis P."/>
            <person name="Zapata F."/>
        </authorList>
    </citation>
    <scope>NUCLEOTIDE SEQUENCE</scope>
    <source>
        <strain evidence="5">UCBG92.1500</strain>
        <tissue evidence="5">Leaf</tissue>
    </source>
</reference>
<keyword evidence="6" id="KW-1185">Reference proteome</keyword>